<proteinExistence type="predicted"/>
<dbReference type="EMBL" id="BK032734">
    <property type="protein sequence ID" value="DAF57521.1"/>
    <property type="molecule type" value="Genomic_DNA"/>
</dbReference>
<protein>
    <submittedName>
        <fullName evidence="4">Morphogenesis protein 1 wall, phi29, hydrolase, infection</fullName>
    </submittedName>
</protein>
<reference evidence="4" key="1">
    <citation type="journal article" date="2021" name="Proc. Natl. Acad. Sci. U.S.A.">
        <title>A Catalog of Tens of Thousands of Viruses from Human Metagenomes Reveals Hidden Associations with Chronic Diseases.</title>
        <authorList>
            <person name="Tisza M.J."/>
            <person name="Buck C.B."/>
        </authorList>
    </citation>
    <scope>NUCLEOTIDE SEQUENCE</scope>
    <source>
        <strain evidence="4">CtqfO1</strain>
    </source>
</reference>
<evidence type="ECO:0000259" key="3">
    <source>
        <dbReference type="Pfam" id="PF18013"/>
    </source>
</evidence>
<keyword evidence="1" id="KW-0175">Coiled coil</keyword>
<accession>A0A8S5T2N6</accession>
<evidence type="ECO:0000313" key="4">
    <source>
        <dbReference type="EMBL" id="DAF57521.1"/>
    </source>
</evidence>
<dbReference type="Gene3D" id="1.10.530.10">
    <property type="match status" value="1"/>
</dbReference>
<dbReference type="InterPro" id="IPR041219">
    <property type="entry name" value="Phage_lysozyme2"/>
</dbReference>
<feature type="coiled-coil region" evidence="1">
    <location>
        <begin position="841"/>
        <end position="905"/>
    </location>
</feature>
<keyword evidence="4" id="KW-0378">Hydrolase</keyword>
<dbReference type="Pfam" id="PF18013">
    <property type="entry name" value="Phage_lysozyme2"/>
    <property type="match status" value="1"/>
</dbReference>
<feature type="region of interest" description="Disordered" evidence="2">
    <location>
        <begin position="792"/>
        <end position="825"/>
    </location>
</feature>
<evidence type="ECO:0000256" key="1">
    <source>
        <dbReference type="SAM" id="Coils"/>
    </source>
</evidence>
<organism evidence="4">
    <name type="scientific">Myoviridae sp. ctqfO1</name>
    <dbReference type="NCBI Taxonomy" id="2827710"/>
    <lineage>
        <taxon>Viruses</taxon>
        <taxon>Duplodnaviria</taxon>
        <taxon>Heunggongvirae</taxon>
        <taxon>Uroviricota</taxon>
        <taxon>Caudoviricetes</taxon>
    </lineage>
</organism>
<evidence type="ECO:0000256" key="2">
    <source>
        <dbReference type="SAM" id="MobiDB-lite"/>
    </source>
</evidence>
<feature type="domain" description="Phage tail lysozyme" evidence="3">
    <location>
        <begin position="993"/>
        <end position="1153"/>
    </location>
</feature>
<feature type="coiled-coil region" evidence="1">
    <location>
        <begin position="1594"/>
        <end position="1634"/>
    </location>
</feature>
<name>A0A8S5T2N6_9CAUD</name>
<sequence>MNSLAKVVQEVEFKAKADKAIAEIKELNKAIEGATKSLQGNIKLGVDSASVDKELSSLRKQLDGLTAKIKTNFDDKEVTSKIASIRKQLDNIRGKSINIDASSARGAESAISRVGSALKGLSGSNSVNIKPSGFEDTTSKAVSLGKILDSITGNKKITTTLEDKGVLSTLGKIRDAIADIKRNSNININARANRVETGLSDGTNRRSRSRLQRHTGGREYEVDDLLRKDNHIDEAPWYAKASSNAIYSIGRASKGFGSALEVAAYQLGELAKNAGTGGASGAIGTFAARILPGIAVLTGVFAAFSSLLSITSSLGHALMQLVSLIYEALKPGIELYVKKSKATYGMAAAIQSQGYVGGKGFKDAYGEASGATSITLSQKLMNKAMLDAEKSVFDFSEIIESLQGTLPMLMSKGMSLDQAYRVNKGIAATAKTLQLAPNQVLQETRDIAQNSITSRSSQVANALHITNDDLKKFGDDVDARFDYLMQKFESYKEMLEEYSNTPVGAFERMQDRLLKVSSDIVENVAPMFMGLFNTITNATGKWVDEMGNEFDIVDNKWKQKGKDYGLDAQKNIVQGGLDVDSEVGEAKFIPTEAIEKLKEALPEIIEMIAELADGFIAFLEQLTGTEDPIDAIIELVKDAIQIFFELARAATWVGDVIVEAFTIMEAPIMAVIRLLQLIGAKVKILYSSFVMLGAGIAKALLSAVDALPSGVKKFFGIDDTGVKESLGRVNNWALNSAKDFKNSVEWNHNLSEKTWSADGYSFQKYLTERYGELSKKGTLTESLEQGIKDLKKTMERQTGSAKKVGLNDVKGNPNPESDEKANKKARQEAIKASQAAMREHIQGLKDALKESLDDLKDILDKNKIAFDEGFMSIKDYYTQKAEIEKQEAELRLQEAQEELKTIQGSQFNNEYEKVKALHDVERAIRENEKKLGNAVDGIRGVSEAIARNEQSRDDMINAVFGYGMPTSSKKSVAVPGQPPAIGLNAENTQGMTNEEIAYRFLTSQGYSDAIARGIIAALKGESLDNPQNEHMDHYADGSPAGLATGIAQWRKERREGLFEFAAQNNSDPYHILTQLAYLVKELNDTQKAYFEEALAYYNENGQTAEAMTYAFTKFVERPADKEGEGIGRQRFLPAINDILASANAQNRAASAQQSAAEAMNNASSQMEGVEKTLVSSSGELMGYTPDKEHNFHGFDTRYLNFDDFNESGESLDRVQENVRMAVNLLAKMYYEQTHERLEPTSFTGSDKHSSGGNWGHYQGWKMDVSKLMNKAVLEELLRQFGVGAGWEGDHWDVSFGKGGVGGQQITANSTGEDWYNKMMGARWQSGSLVPGGSYQTHASNTQIESETNKQLEKFNEDILQITADSQSNILDIYGEDYKAALAAKTLQIREKYKKVAKKILTEMPEGADRDKLLVALKTNFLAELNQAESGLLERRLDYNLKAAKTWGEYAGFETFQRNPGSMDLSTFMQKYMKYFYDDVNNPLSPSFVMDKMWSKVRDFEAIGQVDKAQDLREKILKAFDTLGEIFNQYINQITTYHGNYDKWVDTTDMTSYQKTFAHREIKARENEQKAQVYGTWLEAVNKSLGQYDEQLTNVNNSLAKYIELERLAKDANEKNEYRNKIAVLKSEQEGLRLQKQKLVMRGQDIKSAKLLAEEESHQPELLRDLRKEAKQAFADGLNKFLTDGINSANSLGDALKNMIVDFLKTMQKFFADRLTTNLMETLFPTRSARKYGTDENGNPQDQYASTMALRGESTSSQIWQGRHKLQNNPLVMTTISPMQGIDISQPNLHPWEKKGAFQVKNSPLDKVDYKGNALNSLTGFGTQLQNATLYLGNFGAGTDSATKATQDMAQSITNSAVGDDAGNQIAQVTQTIGQNLEMAGQGLVQAINTITNSLGGMGFGGGSMLGGLPITGFGIGGGNRGAKPSLGKHADGGLISGIGTGTSDSIPAMLSNGEFVVKASAVRQMGTNFLNAVNNGNLSKIRAHLPRFADGGTVGDAQQETARGMTSFAEKVGTSVSTTNNMSIAVVDNKEQAMEHFMKTKGERYILDTVRGTGRAFAQMSFSN</sequence>
<dbReference type="GO" id="GO:0016787">
    <property type="term" value="F:hydrolase activity"/>
    <property type="evidence" value="ECO:0007669"/>
    <property type="project" value="UniProtKB-KW"/>
</dbReference>
<feature type="coiled-coil region" evidence="1">
    <location>
        <begin position="10"/>
        <end position="37"/>
    </location>
</feature>